<organism evidence="1 2">
    <name type="scientific">Candidatus Desulfobacillus denitrificans</name>
    <dbReference type="NCBI Taxonomy" id="2608985"/>
    <lineage>
        <taxon>Bacteria</taxon>
        <taxon>Pseudomonadati</taxon>
        <taxon>Pseudomonadota</taxon>
        <taxon>Betaproteobacteria</taxon>
        <taxon>Candidatus Desulfobacillus</taxon>
    </lineage>
</organism>
<dbReference type="Proteomes" id="UP000662914">
    <property type="component" value="Chromosome"/>
</dbReference>
<dbReference type="KEGG" id="ddz:DSYM_29630"/>
<dbReference type="AlphaFoldDB" id="A0A809SCG8"/>
<evidence type="ECO:0000313" key="2">
    <source>
        <dbReference type="Proteomes" id="UP000662914"/>
    </source>
</evidence>
<dbReference type="Gene3D" id="2.30.110.10">
    <property type="entry name" value="Electron Transport, Fmn-binding Protein, Chain A"/>
    <property type="match status" value="1"/>
</dbReference>
<gene>
    <name evidence="1" type="ORF">DSYM_29630</name>
</gene>
<sequence>MIGNITPHMPEQLADYLRPGAPGLLLTAGADGYATSAFTWIVALDAGRLRFAVDEGGSTSANLQRSGQAALQVIGRGDMTFLVKGRARQLRPRLEAALPYVIQLYELEVIGAKDQSWPGVETSALSYQWPAAQREAMLAMEQAVYREMREAK</sequence>
<dbReference type="InterPro" id="IPR012349">
    <property type="entry name" value="Split_barrel_FMN-bd"/>
</dbReference>
<accession>A0A809SCG8</accession>
<dbReference type="EMBL" id="AP021857">
    <property type="protein sequence ID" value="BBO22264.1"/>
    <property type="molecule type" value="Genomic_DNA"/>
</dbReference>
<protein>
    <recommendedName>
        <fullName evidence="3">Pyridoxamine 5'-phosphate oxidase putative domain-containing protein</fullName>
    </recommendedName>
</protein>
<proteinExistence type="predicted"/>
<name>A0A809SCG8_9PROT</name>
<dbReference type="SUPFAM" id="SSF50475">
    <property type="entry name" value="FMN-binding split barrel"/>
    <property type="match status" value="1"/>
</dbReference>
<evidence type="ECO:0008006" key="3">
    <source>
        <dbReference type="Google" id="ProtNLM"/>
    </source>
</evidence>
<evidence type="ECO:0000313" key="1">
    <source>
        <dbReference type="EMBL" id="BBO22264.1"/>
    </source>
</evidence>
<reference evidence="1" key="1">
    <citation type="journal article" name="DNA Res.">
        <title>The physiological potential of anammox bacteria as revealed by their core genome structure.</title>
        <authorList>
            <person name="Okubo T."/>
            <person name="Toyoda A."/>
            <person name="Fukuhara K."/>
            <person name="Uchiyama I."/>
            <person name="Harigaya Y."/>
            <person name="Kuroiwa M."/>
            <person name="Suzuki T."/>
            <person name="Murakami Y."/>
            <person name="Suwa Y."/>
            <person name="Takami H."/>
        </authorList>
    </citation>
    <scope>NUCLEOTIDE SEQUENCE</scope>
    <source>
        <strain evidence="1">317325-3</strain>
    </source>
</reference>